<comment type="caution">
    <text evidence="1">The sequence shown here is derived from an EMBL/GenBank/DDBJ whole genome shotgun (WGS) entry which is preliminary data.</text>
</comment>
<proteinExistence type="predicted"/>
<evidence type="ECO:0000313" key="2">
    <source>
        <dbReference type="Proteomes" id="UP000188605"/>
    </source>
</evidence>
<keyword evidence="2" id="KW-1185">Reference proteome</keyword>
<name>A0ACC8X9T2_9FIRM</name>
<evidence type="ECO:0000313" key="1">
    <source>
        <dbReference type="EMBL" id="ONI38771.1"/>
    </source>
</evidence>
<protein>
    <submittedName>
        <fullName evidence="1">Uncharacterized protein</fullName>
    </submittedName>
</protein>
<organism evidence="1 2">
    <name type="scientific">Candidatus Epulonipiscium fishelsonii</name>
    <dbReference type="NCBI Taxonomy" id="77094"/>
    <lineage>
        <taxon>Bacteria</taxon>
        <taxon>Bacillati</taxon>
        <taxon>Bacillota</taxon>
        <taxon>Clostridia</taxon>
        <taxon>Lachnospirales</taxon>
        <taxon>Lachnospiraceae</taxon>
        <taxon>Candidatus Epulonipiscium</taxon>
    </lineage>
</organism>
<sequence length="176" mass="21363">MNKVYTFTPKEMEHILKTKFKAVDLMDTSSFEDCPRKYFRRMDFLINDAEILDSFRTEEEKVENEEAKIDWINSQRSRQFPENINVNLYFDEKNILIYSTVSAFICVIPKYILEEILIIFKGNDFTSWQSYEYHAKFYLDKLEETLEKWNTRLYDCLIKHGYIDDFLENYSSERRA</sequence>
<gene>
    <name evidence="1" type="ORF">AN396_09810</name>
</gene>
<dbReference type="Proteomes" id="UP000188605">
    <property type="component" value="Unassembled WGS sequence"/>
</dbReference>
<accession>A0ACC8X9T2</accession>
<reference evidence="1" key="1">
    <citation type="submission" date="2016-08" db="EMBL/GenBank/DDBJ databases">
        <authorList>
            <person name="Ngugi D.K."/>
            <person name="Miyake S."/>
            <person name="Stingl U."/>
        </authorList>
    </citation>
    <scope>NUCLEOTIDE SEQUENCE</scope>
    <source>
        <strain evidence="1">SCG-B11WGA-EpuloA1</strain>
    </source>
</reference>
<dbReference type="EMBL" id="LJDB01000078">
    <property type="protein sequence ID" value="ONI38771.1"/>
    <property type="molecule type" value="Genomic_DNA"/>
</dbReference>